<evidence type="ECO:0000313" key="1">
    <source>
        <dbReference type="EMBL" id="VDK50900.1"/>
    </source>
</evidence>
<protein>
    <submittedName>
        <fullName evidence="1 3">Uncharacterized protein</fullName>
    </submittedName>
</protein>
<keyword evidence="2" id="KW-1185">Reference proteome</keyword>
<dbReference type="Proteomes" id="UP000267096">
    <property type="component" value="Unassembled WGS sequence"/>
</dbReference>
<proteinExistence type="predicted"/>
<name>A0A0M3K0Y4_ANISI</name>
<accession>A0A0M3K0Y4</accession>
<reference evidence="3" key="1">
    <citation type="submission" date="2017-02" db="UniProtKB">
        <authorList>
            <consortium name="WormBaseParasite"/>
        </authorList>
    </citation>
    <scope>IDENTIFICATION</scope>
</reference>
<reference evidence="1 2" key="2">
    <citation type="submission" date="2018-11" db="EMBL/GenBank/DDBJ databases">
        <authorList>
            <consortium name="Pathogen Informatics"/>
        </authorList>
    </citation>
    <scope>NUCLEOTIDE SEQUENCE [LARGE SCALE GENOMIC DNA]</scope>
</reference>
<dbReference type="EMBL" id="UYRR01031543">
    <property type="protein sequence ID" value="VDK50900.1"/>
    <property type="molecule type" value="Genomic_DNA"/>
</dbReference>
<organism evidence="3">
    <name type="scientific">Anisakis simplex</name>
    <name type="common">Herring worm</name>
    <dbReference type="NCBI Taxonomy" id="6269"/>
    <lineage>
        <taxon>Eukaryota</taxon>
        <taxon>Metazoa</taxon>
        <taxon>Ecdysozoa</taxon>
        <taxon>Nematoda</taxon>
        <taxon>Chromadorea</taxon>
        <taxon>Rhabditida</taxon>
        <taxon>Spirurina</taxon>
        <taxon>Ascaridomorpha</taxon>
        <taxon>Ascaridoidea</taxon>
        <taxon>Anisakidae</taxon>
        <taxon>Anisakis</taxon>
        <taxon>Anisakis simplex complex</taxon>
    </lineage>
</organism>
<evidence type="ECO:0000313" key="3">
    <source>
        <dbReference type="WBParaSite" id="ASIM_0001450501-mRNA-1"/>
    </source>
</evidence>
<dbReference type="WBParaSite" id="ASIM_0001450501-mRNA-1">
    <property type="protein sequence ID" value="ASIM_0001450501-mRNA-1"/>
    <property type="gene ID" value="ASIM_0001450501"/>
</dbReference>
<dbReference type="AlphaFoldDB" id="A0A0M3K0Y4"/>
<dbReference type="OrthoDB" id="5833117at2759"/>
<evidence type="ECO:0000313" key="2">
    <source>
        <dbReference type="Proteomes" id="UP000267096"/>
    </source>
</evidence>
<gene>
    <name evidence="1" type="ORF">ASIM_LOCUS13915</name>
</gene>
<sequence>MTDVDEENPPLERKFFFGVSLLIRKSSFQLFKNPDPGFSTTVISVTTNFILSNMFVFGITGNWRAALLSGMLTIPVSSYSCIKDAADDFERWKETKALRLRGVPERFIPHRSKFDWTDYEAYMIDSNTGNRASSRS</sequence>